<dbReference type="PANTHER" id="PTHR30204">
    <property type="entry name" value="REDOX-CYCLING DRUG-SENSING TRANSCRIPTIONAL ACTIVATOR SOXR"/>
    <property type="match status" value="1"/>
</dbReference>
<dbReference type="InterPro" id="IPR000551">
    <property type="entry name" value="MerR-type_HTH_dom"/>
</dbReference>
<dbReference type="InterPro" id="IPR009061">
    <property type="entry name" value="DNA-bd_dom_put_sf"/>
</dbReference>
<dbReference type="PROSITE" id="PS50937">
    <property type="entry name" value="HTH_MERR_2"/>
    <property type="match status" value="2"/>
</dbReference>
<reference evidence="4" key="1">
    <citation type="journal article" date="2019" name="Int. J. Syst. Evol. Microbiol.">
        <title>The Global Catalogue of Microorganisms (GCM) 10K type strain sequencing project: providing services to taxonomists for standard genome sequencing and annotation.</title>
        <authorList>
            <consortium name="The Broad Institute Genomics Platform"/>
            <consortium name="The Broad Institute Genome Sequencing Center for Infectious Disease"/>
            <person name="Wu L."/>
            <person name="Ma J."/>
        </authorList>
    </citation>
    <scope>NUCLEOTIDE SEQUENCE [LARGE SCALE GENOMIC DNA]</scope>
    <source>
        <strain evidence="4">CGMCC 4.7682</strain>
    </source>
</reference>
<organism evidence="3 4">
    <name type="scientific">Amycolatopsis halotolerans</name>
    <dbReference type="NCBI Taxonomy" id="330083"/>
    <lineage>
        <taxon>Bacteria</taxon>
        <taxon>Bacillati</taxon>
        <taxon>Actinomycetota</taxon>
        <taxon>Actinomycetes</taxon>
        <taxon>Pseudonocardiales</taxon>
        <taxon>Pseudonocardiaceae</taxon>
        <taxon>Amycolatopsis</taxon>
    </lineage>
</organism>
<protein>
    <submittedName>
        <fullName evidence="3">MerR family transcriptional regulator</fullName>
    </submittedName>
</protein>
<evidence type="ECO:0000313" key="4">
    <source>
        <dbReference type="Proteomes" id="UP001595764"/>
    </source>
</evidence>
<keyword evidence="4" id="KW-1185">Reference proteome</keyword>
<dbReference type="EMBL" id="JBHRWI010000050">
    <property type="protein sequence ID" value="MFC3515404.1"/>
    <property type="molecule type" value="Genomic_DNA"/>
</dbReference>
<accession>A0ABV7QST2</accession>
<dbReference type="Pfam" id="PF00376">
    <property type="entry name" value="MerR"/>
    <property type="match status" value="1"/>
</dbReference>
<dbReference type="Pfam" id="PF13411">
    <property type="entry name" value="MerR_1"/>
    <property type="match status" value="1"/>
</dbReference>
<dbReference type="Gene3D" id="1.10.1660.10">
    <property type="match status" value="2"/>
</dbReference>
<evidence type="ECO:0000259" key="2">
    <source>
        <dbReference type="PROSITE" id="PS50937"/>
    </source>
</evidence>
<keyword evidence="1" id="KW-0238">DNA-binding</keyword>
<dbReference type="RefSeq" id="WP_377874230.1">
    <property type="nucleotide sequence ID" value="NZ_JBHMAY010000070.1"/>
</dbReference>
<feature type="domain" description="HTH merR-type" evidence="2">
    <location>
        <begin position="1"/>
        <end position="48"/>
    </location>
</feature>
<dbReference type="SMART" id="SM00422">
    <property type="entry name" value="HTH_MERR"/>
    <property type="match status" value="2"/>
</dbReference>
<dbReference type="PROSITE" id="PS00552">
    <property type="entry name" value="HTH_MERR_1"/>
    <property type="match status" value="1"/>
</dbReference>
<gene>
    <name evidence="3" type="ORF">ACFORO_34920</name>
</gene>
<name>A0ABV7QST2_9PSEU</name>
<proteinExistence type="predicted"/>
<comment type="caution">
    <text evidence="3">The sequence shown here is derived from an EMBL/GenBank/DDBJ whole genome shotgun (WGS) entry which is preliminary data.</text>
</comment>
<evidence type="ECO:0000256" key="1">
    <source>
        <dbReference type="ARBA" id="ARBA00023125"/>
    </source>
</evidence>
<dbReference type="InterPro" id="IPR047057">
    <property type="entry name" value="MerR_fam"/>
</dbReference>
<feature type="domain" description="HTH merR-type" evidence="2">
    <location>
        <begin position="117"/>
        <end position="183"/>
    </location>
</feature>
<sequence>MRPKDLAREHGLSTQAVRNYEEDGILPPAERGSQGYRTYTERHAQALRAFLTLRPGFGHARAAAILRAVNERSEDTAFQLIDEGHAELLRDRGTLIEVEHALRNLTQEPAVRQTVPSIGALAHQLSVHPATLRKWEAAGILRPERDRAGNRRYPPAAVRDARLAHQLRRGGYPLARIAAVLEQVRHAGGVAPLEEALRTWRSRLTARAHAMLDGAAQLSRYLAEHPPGRVP</sequence>
<evidence type="ECO:0000313" key="3">
    <source>
        <dbReference type="EMBL" id="MFC3515404.1"/>
    </source>
</evidence>
<dbReference type="SUPFAM" id="SSF46955">
    <property type="entry name" value="Putative DNA-binding domain"/>
    <property type="match status" value="2"/>
</dbReference>
<dbReference type="PANTHER" id="PTHR30204:SF93">
    <property type="entry name" value="HTH MERR-TYPE DOMAIN-CONTAINING PROTEIN"/>
    <property type="match status" value="1"/>
</dbReference>
<dbReference type="Proteomes" id="UP001595764">
    <property type="component" value="Unassembled WGS sequence"/>
</dbReference>